<reference evidence="1 2" key="1">
    <citation type="journal article" date="2018" name="Nat. Ecol. Evol.">
        <title>Shark genomes provide insights into elasmobranch evolution and the origin of vertebrates.</title>
        <authorList>
            <person name="Hara Y"/>
            <person name="Yamaguchi K"/>
            <person name="Onimaru K"/>
            <person name="Kadota M"/>
            <person name="Koyanagi M"/>
            <person name="Keeley SD"/>
            <person name="Tatsumi K"/>
            <person name="Tanaka K"/>
            <person name="Motone F"/>
            <person name="Kageyama Y"/>
            <person name="Nozu R"/>
            <person name="Adachi N"/>
            <person name="Nishimura O"/>
            <person name="Nakagawa R"/>
            <person name="Tanegashima C"/>
            <person name="Kiyatake I"/>
            <person name="Matsumoto R"/>
            <person name="Murakumo K"/>
            <person name="Nishida K"/>
            <person name="Terakita A"/>
            <person name="Kuratani S"/>
            <person name="Sato K"/>
            <person name="Hyodo S Kuraku.S."/>
        </authorList>
    </citation>
    <scope>NUCLEOTIDE SEQUENCE [LARGE SCALE GENOMIC DNA]</scope>
</reference>
<gene>
    <name evidence="1" type="ORF">scyTo_0013380</name>
</gene>
<sequence length="231" mass="25812">MSYHSCAVVSEQRVHTGEQLFPCQLAQECSSTGGRFPYSKELTELEGFMSKLFDLSNSTITNGGSDMGMSEDTQVSMDTSNGGGFTAVSEIPERADEEGTEVNTSQQCGMAAAVGEGEECQEDKMSDLEGSVDELKLNIVTCVKEEACDDLAAVMEGGCSEPSGETMKFFSIIYKETMRFFLSIFKETMRFFRIIDKETMKFFNSIYKERMRFFSSKMKFFVSFGEEAMKL</sequence>
<dbReference type="EMBL" id="BFAA01006804">
    <property type="protein sequence ID" value="GCB64750.1"/>
    <property type="molecule type" value="Genomic_DNA"/>
</dbReference>
<organism evidence="1 2">
    <name type="scientific">Scyliorhinus torazame</name>
    <name type="common">Cloudy catshark</name>
    <name type="synonym">Catulus torazame</name>
    <dbReference type="NCBI Taxonomy" id="75743"/>
    <lineage>
        <taxon>Eukaryota</taxon>
        <taxon>Metazoa</taxon>
        <taxon>Chordata</taxon>
        <taxon>Craniata</taxon>
        <taxon>Vertebrata</taxon>
        <taxon>Chondrichthyes</taxon>
        <taxon>Elasmobranchii</taxon>
        <taxon>Galeomorphii</taxon>
        <taxon>Galeoidea</taxon>
        <taxon>Carcharhiniformes</taxon>
        <taxon>Scyliorhinidae</taxon>
        <taxon>Scyliorhinus</taxon>
    </lineage>
</organism>
<evidence type="ECO:0000313" key="1">
    <source>
        <dbReference type="EMBL" id="GCB64750.1"/>
    </source>
</evidence>
<dbReference type="Proteomes" id="UP000288216">
    <property type="component" value="Unassembled WGS sequence"/>
</dbReference>
<name>A0A401NV63_SCYTO</name>
<protein>
    <submittedName>
        <fullName evidence="1">Uncharacterized protein</fullName>
    </submittedName>
</protein>
<dbReference type="AlphaFoldDB" id="A0A401NV63"/>
<accession>A0A401NV63</accession>
<evidence type="ECO:0000313" key="2">
    <source>
        <dbReference type="Proteomes" id="UP000288216"/>
    </source>
</evidence>
<comment type="caution">
    <text evidence="1">The sequence shown here is derived from an EMBL/GenBank/DDBJ whole genome shotgun (WGS) entry which is preliminary data.</text>
</comment>
<keyword evidence="2" id="KW-1185">Reference proteome</keyword>
<proteinExistence type="predicted"/>